<dbReference type="InterPro" id="IPR027417">
    <property type="entry name" value="P-loop_NTPase"/>
</dbReference>
<dbReference type="PANTHER" id="PTHR13748:SF62">
    <property type="entry name" value="COBW DOMAIN-CONTAINING PROTEIN"/>
    <property type="match status" value="1"/>
</dbReference>
<dbReference type="InterPro" id="IPR003495">
    <property type="entry name" value="CobW/HypB/UreG_nucleotide-bd"/>
</dbReference>
<feature type="domain" description="CobW/HypB/UreG nucleotide-binding" evidence="1">
    <location>
        <begin position="3"/>
        <end position="150"/>
    </location>
</feature>
<name>A0A9P5ST83_9FUNG</name>
<protein>
    <recommendedName>
        <fullName evidence="1">CobW/HypB/UreG nucleotide-binding domain-containing protein</fullName>
    </recommendedName>
</protein>
<dbReference type="Proteomes" id="UP000696485">
    <property type="component" value="Unassembled WGS sequence"/>
</dbReference>
<dbReference type="AlphaFoldDB" id="A0A9P5ST83"/>
<dbReference type="Gene3D" id="3.40.50.300">
    <property type="entry name" value="P-loop containing nucleotide triphosphate hydrolases"/>
    <property type="match status" value="1"/>
</dbReference>
<dbReference type="InterPro" id="IPR051316">
    <property type="entry name" value="Zinc-reg_GTPase_activator"/>
</dbReference>
<evidence type="ECO:0000313" key="2">
    <source>
        <dbReference type="EMBL" id="KAF9336205.1"/>
    </source>
</evidence>
<sequence length="362" mass="40702">MPKGYKFCLLKNEFGDVKVDSQIAKLKNIDVQEMTNGCLCCVLVGQMKEGLLELKAKYNPDRIIIETSGSAFPGPIAWQIRELADDGFVLDSVLNVVDCKNFEGYADNSYTAQLQAKYTDLVLLTKHEGVSPEDLDRVIDRVNDLNTDAPKVYVDVDKPVSPELIFGLDTKLFQLQGVDHAHTHSDDHKHDHIDHHEHELDTLDIQCFGGKSGSQGHTLANFEKFLGTLDKDDVYRLKGFVRLSGIKREDGTVIERPTVCVVNHAFGKWTIIPVEERDEVRQDESDSSLASSEHADSVLELHFILMGELRMIESRIVHGCGVEYEKGQVRCHYKAQHHTIAWDSALPATLQEYVAHHAAKKQ</sequence>
<dbReference type="SUPFAM" id="SSF52540">
    <property type="entry name" value="P-loop containing nucleoside triphosphate hydrolases"/>
    <property type="match status" value="1"/>
</dbReference>
<dbReference type="GO" id="GO:0005737">
    <property type="term" value="C:cytoplasm"/>
    <property type="evidence" value="ECO:0007669"/>
    <property type="project" value="TreeGrafter"/>
</dbReference>
<accession>A0A9P5ST83</accession>
<dbReference type="EMBL" id="JAAAUY010000068">
    <property type="protein sequence ID" value="KAF9336205.1"/>
    <property type="molecule type" value="Genomic_DNA"/>
</dbReference>
<organism evidence="2 3">
    <name type="scientific">Podila minutissima</name>
    <dbReference type="NCBI Taxonomy" id="64525"/>
    <lineage>
        <taxon>Eukaryota</taxon>
        <taxon>Fungi</taxon>
        <taxon>Fungi incertae sedis</taxon>
        <taxon>Mucoromycota</taxon>
        <taxon>Mortierellomycotina</taxon>
        <taxon>Mortierellomycetes</taxon>
        <taxon>Mortierellales</taxon>
        <taxon>Mortierellaceae</taxon>
        <taxon>Podila</taxon>
    </lineage>
</organism>
<evidence type="ECO:0000313" key="3">
    <source>
        <dbReference type="Proteomes" id="UP000696485"/>
    </source>
</evidence>
<comment type="caution">
    <text evidence="2">The sequence shown here is derived from an EMBL/GenBank/DDBJ whole genome shotgun (WGS) entry which is preliminary data.</text>
</comment>
<reference evidence="2" key="1">
    <citation type="journal article" date="2020" name="Fungal Divers.">
        <title>Resolving the Mortierellaceae phylogeny through synthesis of multi-gene phylogenetics and phylogenomics.</title>
        <authorList>
            <person name="Vandepol N."/>
            <person name="Liber J."/>
            <person name="Desiro A."/>
            <person name="Na H."/>
            <person name="Kennedy M."/>
            <person name="Barry K."/>
            <person name="Grigoriev I.V."/>
            <person name="Miller A.N."/>
            <person name="O'Donnell K."/>
            <person name="Stajich J.E."/>
            <person name="Bonito G."/>
        </authorList>
    </citation>
    <scope>NUCLEOTIDE SEQUENCE</scope>
    <source>
        <strain evidence="2">NVP1</strain>
    </source>
</reference>
<dbReference type="Pfam" id="PF02492">
    <property type="entry name" value="cobW"/>
    <property type="match status" value="1"/>
</dbReference>
<evidence type="ECO:0000259" key="1">
    <source>
        <dbReference type="Pfam" id="PF02492"/>
    </source>
</evidence>
<gene>
    <name evidence="2" type="ORF">BG006_009369</name>
</gene>
<proteinExistence type="predicted"/>
<dbReference type="PANTHER" id="PTHR13748">
    <property type="entry name" value="COBW-RELATED"/>
    <property type="match status" value="1"/>
</dbReference>
<keyword evidence="3" id="KW-1185">Reference proteome</keyword>